<name>A0A2T5XY11_9FLAO</name>
<dbReference type="Gene3D" id="2.180.10.10">
    <property type="entry name" value="RHS repeat-associated core"/>
    <property type="match status" value="1"/>
</dbReference>
<dbReference type="RefSeq" id="WP_107780385.1">
    <property type="nucleotide sequence ID" value="NZ_QBKG01000001.1"/>
</dbReference>
<dbReference type="EMBL" id="QBKG01000001">
    <property type="protein sequence ID" value="PTX08413.1"/>
    <property type="molecule type" value="Genomic_DNA"/>
</dbReference>
<gene>
    <name evidence="2" type="ORF">C8P65_10177</name>
</gene>
<evidence type="ECO:0000256" key="1">
    <source>
        <dbReference type="SAM" id="SignalP"/>
    </source>
</evidence>
<dbReference type="Proteomes" id="UP000243985">
    <property type="component" value="Unassembled WGS sequence"/>
</dbReference>
<reference evidence="2 3" key="1">
    <citation type="submission" date="2018-04" db="EMBL/GenBank/DDBJ databases">
        <title>Genomic Encyclopedia of Archaeal and Bacterial Type Strains, Phase II (KMG-II): from individual species to whole genera.</title>
        <authorList>
            <person name="Goeker M."/>
        </authorList>
    </citation>
    <scope>NUCLEOTIDE SEQUENCE [LARGE SCALE GENOMIC DNA]</scope>
    <source>
        <strain evidence="2 3">DSM 22902</strain>
    </source>
</reference>
<dbReference type="AlphaFoldDB" id="A0A2T5XY11"/>
<evidence type="ECO:0008006" key="4">
    <source>
        <dbReference type="Google" id="ProtNLM"/>
    </source>
</evidence>
<comment type="caution">
    <text evidence="2">The sequence shown here is derived from an EMBL/GenBank/DDBJ whole genome shotgun (WGS) entry which is preliminary data.</text>
</comment>
<feature type="chain" id="PRO_5015655951" description="YD repeat-containing protein" evidence="1">
    <location>
        <begin position="22"/>
        <end position="250"/>
    </location>
</feature>
<protein>
    <recommendedName>
        <fullName evidence="4">YD repeat-containing protein</fullName>
    </recommendedName>
</protein>
<keyword evidence="1" id="KW-0732">Signal</keyword>
<dbReference type="PROSITE" id="PS51257">
    <property type="entry name" value="PROKAR_LIPOPROTEIN"/>
    <property type="match status" value="1"/>
</dbReference>
<dbReference type="GeneID" id="84579486"/>
<sequence length="250" mass="28912">MKPLKKLLFFCIAALFFSCQHTPQRPVEMSDRQILGLTDNVQQVTLISQHIDEEKRDTTFLTFDSKGRMTEKIEHLQKAKDGIIKTKYVYDDTQHTRLAKTYKSDGTLLSEELATYNAYNFVEKYTLTNGETKEVITVVFNYSADGLKAEAKATDGKGELFLTSNIEYNPRGQAIKEEVYITKDKKHSSTTYYVYDEKGALIDKKDYNIKEKNIRNYTFTHTYDNAGNKKEERIYIDGSLSIINKTEIRK</sequence>
<organism evidence="2 3">
    <name type="scientific">Capnocytophaga leadbetteri</name>
    <dbReference type="NCBI Taxonomy" id="327575"/>
    <lineage>
        <taxon>Bacteria</taxon>
        <taxon>Pseudomonadati</taxon>
        <taxon>Bacteroidota</taxon>
        <taxon>Flavobacteriia</taxon>
        <taxon>Flavobacteriales</taxon>
        <taxon>Flavobacteriaceae</taxon>
        <taxon>Capnocytophaga</taxon>
    </lineage>
</organism>
<feature type="signal peptide" evidence="1">
    <location>
        <begin position="1"/>
        <end position="21"/>
    </location>
</feature>
<evidence type="ECO:0000313" key="2">
    <source>
        <dbReference type="EMBL" id="PTX08413.1"/>
    </source>
</evidence>
<accession>A0A2T5XY11</accession>
<evidence type="ECO:0000313" key="3">
    <source>
        <dbReference type="Proteomes" id="UP000243985"/>
    </source>
</evidence>
<proteinExistence type="predicted"/>